<dbReference type="InterPro" id="IPR051888">
    <property type="entry name" value="UPF0148_domain"/>
</dbReference>
<keyword evidence="2" id="KW-0575">Peroxidase</keyword>
<keyword evidence="2" id="KW-0560">Oxidoreductase</keyword>
<dbReference type="VEuPathDB" id="GiardiaDB:GL50581_3375"/>
<reference evidence="2 3" key="2">
    <citation type="journal article" date="2013" name="Genome Biol. Evol.">
        <title>Genome sequencing of Giardia lamblia genotypes A2 and B isolates (DH and GS) and comparative analysis with the genomes of genotypes A1 and E (WB and Pig).</title>
        <authorList>
            <person name="Adam R.D."/>
            <person name="Dahlstrom E.W."/>
            <person name="Martens C.A."/>
            <person name="Bruno D.P."/>
            <person name="Barbian K.D."/>
            <person name="Ricklefs S.M."/>
            <person name="Hernandez M.M."/>
            <person name="Narla N.P."/>
            <person name="Patel R.B."/>
            <person name="Porcella S.F."/>
            <person name="Nash T.E."/>
        </authorList>
    </citation>
    <scope>NUCLEOTIDE SEQUENCE [LARGE SCALE GENOMIC DNA]</scope>
    <source>
        <strain evidence="2 3">GS</strain>
    </source>
</reference>
<dbReference type="OrthoDB" id="10257075at2759"/>
<dbReference type="Pfam" id="PF06677">
    <property type="entry name" value="Auto_anti-p27"/>
    <property type="match status" value="1"/>
</dbReference>
<dbReference type="AlphaFoldDB" id="V6TWC3"/>
<dbReference type="GO" id="GO:0004601">
    <property type="term" value="F:peroxidase activity"/>
    <property type="evidence" value="ECO:0007669"/>
    <property type="project" value="UniProtKB-KW"/>
</dbReference>
<organism evidence="2 3">
    <name type="scientific">Giardia intestinalis</name>
    <name type="common">Giardia lamblia</name>
    <dbReference type="NCBI Taxonomy" id="5741"/>
    <lineage>
        <taxon>Eukaryota</taxon>
        <taxon>Metamonada</taxon>
        <taxon>Diplomonadida</taxon>
        <taxon>Hexamitidae</taxon>
        <taxon>Giardiinae</taxon>
        <taxon>Giardia</taxon>
    </lineage>
</organism>
<evidence type="ECO:0000313" key="3">
    <source>
        <dbReference type="Proteomes" id="UP000018040"/>
    </source>
</evidence>
<dbReference type="VEuPathDB" id="GiardiaDB:GL50803_0014621"/>
<dbReference type="Proteomes" id="UP000018040">
    <property type="component" value="Unassembled WGS sequence"/>
</dbReference>
<dbReference type="PANTHER" id="PTHR16537">
    <property type="entry name" value="SJOEGREN SYNDROME/SCLERODERMA AUTOANTIGEN 1"/>
    <property type="match status" value="1"/>
</dbReference>
<name>V6TWC3_GIAIN</name>
<evidence type="ECO:0000313" key="2">
    <source>
        <dbReference type="EMBL" id="ESU42899.1"/>
    </source>
</evidence>
<gene>
    <name evidence="2" type="ORF">GSB_151294</name>
</gene>
<feature type="region of interest" description="Disordered" evidence="1">
    <location>
        <begin position="73"/>
        <end position="99"/>
    </location>
</feature>
<reference evidence="3" key="1">
    <citation type="submission" date="2012-02" db="EMBL/GenBank/DDBJ databases">
        <title>Genome sequencing of Giardia lamblia Genotypes A2 and B isolates (DH and GS) and comparative analysis with the genomes of Genotypes A1 and E (WB and Pig).</title>
        <authorList>
            <person name="Adam R."/>
            <person name="Dahlstrom E."/>
            <person name="Martens C."/>
            <person name="Bruno D."/>
            <person name="Barbian K."/>
            <person name="Porcella S.F."/>
            <person name="Nash T."/>
        </authorList>
    </citation>
    <scope>NUCLEOTIDE SEQUENCE</scope>
    <source>
        <strain evidence="3">GS</strain>
    </source>
</reference>
<feature type="compositionally biased region" description="Polar residues" evidence="1">
    <location>
        <begin position="73"/>
        <end position="85"/>
    </location>
</feature>
<dbReference type="InterPro" id="IPR009563">
    <property type="entry name" value="SSSCA1"/>
</dbReference>
<dbReference type="PANTHER" id="PTHR16537:SF1">
    <property type="entry name" value="PROTEIN ZNRD2"/>
    <property type="match status" value="1"/>
</dbReference>
<comment type="caution">
    <text evidence="2">The sequence shown here is derived from an EMBL/GenBank/DDBJ whole genome shotgun (WGS) entry which is preliminary data.</text>
</comment>
<accession>V6TWC3</accession>
<evidence type="ECO:0000256" key="1">
    <source>
        <dbReference type="SAM" id="MobiDB-lite"/>
    </source>
</evidence>
<dbReference type="VEuPathDB" id="GiardiaDB:DHA2_152385"/>
<dbReference type="VEuPathDB" id="GiardiaDB:QR46_2619"/>
<protein>
    <submittedName>
        <fullName evidence="2">Thioredoxin peroxidase</fullName>
    </submittedName>
</protein>
<sequence>VNIDISSSQMSTAFIPGRTVDCYLAEGWKVLPPTRAVCRVCGTALLCHKSYPFVYCVDCAEKVVLQNESASLSANGSDSAGQAPSSREPCESEVQRTSSPSTLLGDLLLRGYAMSALPCPNGCNIPLARKPSDQGTVICVSCGFQSSDAAFAEPQPEIDSEEIARQIARKVKLIANQPSSDCREGVEKESCQSSATKLTEKIDSASISTAHVAESLRDKLVFLGKQLAETSLNPLTPATCQRVASLVSTMRDINDARRMLLESLES</sequence>
<dbReference type="EMBL" id="AHHH01000066">
    <property type="protein sequence ID" value="ESU42899.1"/>
    <property type="molecule type" value="Genomic_DNA"/>
</dbReference>
<feature type="non-terminal residue" evidence="2">
    <location>
        <position position="1"/>
    </location>
</feature>
<proteinExistence type="predicted"/>